<dbReference type="PROSITE" id="PS51257">
    <property type="entry name" value="PROKAR_LIPOPROTEIN"/>
    <property type="match status" value="1"/>
</dbReference>
<dbReference type="Proteomes" id="UP001154061">
    <property type="component" value="Unassembled WGS sequence"/>
</dbReference>
<keyword evidence="3" id="KW-1185">Reference proteome</keyword>
<organism evidence="2 3">
    <name type="scientific">Natrinema salsiterrestre</name>
    <dbReference type="NCBI Taxonomy" id="2950540"/>
    <lineage>
        <taxon>Archaea</taxon>
        <taxon>Methanobacteriati</taxon>
        <taxon>Methanobacteriota</taxon>
        <taxon>Stenosarchaea group</taxon>
        <taxon>Halobacteria</taxon>
        <taxon>Halobacteriales</taxon>
        <taxon>Natrialbaceae</taxon>
        <taxon>Natrinema</taxon>
    </lineage>
</organism>
<feature type="compositionally biased region" description="Low complexity" evidence="1">
    <location>
        <begin position="191"/>
        <end position="200"/>
    </location>
</feature>
<feature type="compositionally biased region" description="Basic and acidic residues" evidence="1">
    <location>
        <begin position="228"/>
        <end position="243"/>
    </location>
</feature>
<protein>
    <submittedName>
        <fullName evidence="2">Uncharacterized protein</fullName>
    </submittedName>
</protein>
<reference evidence="2" key="1">
    <citation type="submission" date="2022-06" db="EMBL/GenBank/DDBJ databases">
        <title>Natrinema sp. a new haloarchaeum isolate from saline soil.</title>
        <authorList>
            <person name="Strakova D."/>
            <person name="Galisteo C."/>
            <person name="Sanchez-Porro C."/>
            <person name="Ventosa A."/>
        </authorList>
    </citation>
    <scope>NUCLEOTIDE SEQUENCE</scope>
    <source>
        <strain evidence="2">S1CR25-10</strain>
    </source>
</reference>
<name>A0A9Q4L4F1_9EURY</name>
<accession>A0A9Q4L4F1</accession>
<gene>
    <name evidence="2" type="ORF">NDI89_13845</name>
</gene>
<evidence type="ECO:0000313" key="3">
    <source>
        <dbReference type="Proteomes" id="UP001154061"/>
    </source>
</evidence>
<dbReference type="PROSITE" id="PS51318">
    <property type="entry name" value="TAT"/>
    <property type="match status" value="1"/>
</dbReference>
<comment type="caution">
    <text evidence="2">The sequence shown here is derived from an EMBL/GenBank/DDBJ whole genome shotgun (WGS) entry which is preliminary data.</text>
</comment>
<sequence length="243" mass="26515">MPSTRISRRRLLATGGSCLSAAVAGCSGTGGSTTESGTARDTGRPFESTHEYDELFVRSADDEPFIHPDDAAAQREEEQDRPPRHTRSFFVIDEDGADSLRIDLEENAEAAAEIREFVADTDFGTESIVVDQRPIGDCYHRRVLSVRAMDDDFHRQYCRTLKDPMTPCEADTDVMEAVVFRIRRPYEDAPSSHSSSESASCRGPIIVGTNGSESDSNGTDAADSNATEPRDQNGTDGEGGDRE</sequence>
<evidence type="ECO:0000313" key="2">
    <source>
        <dbReference type="EMBL" id="MDF9746668.1"/>
    </source>
</evidence>
<feature type="compositionally biased region" description="Basic and acidic residues" evidence="1">
    <location>
        <begin position="41"/>
        <end position="51"/>
    </location>
</feature>
<dbReference type="AlphaFoldDB" id="A0A9Q4L4F1"/>
<feature type="compositionally biased region" description="Low complexity" evidence="1">
    <location>
        <begin position="24"/>
        <end position="39"/>
    </location>
</feature>
<feature type="region of interest" description="Disordered" evidence="1">
    <location>
        <begin position="187"/>
        <end position="243"/>
    </location>
</feature>
<dbReference type="RefSeq" id="WP_277522206.1">
    <property type="nucleotide sequence ID" value="NZ_JAMQOT010000004.1"/>
</dbReference>
<feature type="region of interest" description="Disordered" evidence="1">
    <location>
        <begin position="24"/>
        <end position="51"/>
    </location>
</feature>
<feature type="compositionally biased region" description="Polar residues" evidence="1">
    <location>
        <begin position="209"/>
        <end position="227"/>
    </location>
</feature>
<evidence type="ECO:0000256" key="1">
    <source>
        <dbReference type="SAM" id="MobiDB-lite"/>
    </source>
</evidence>
<dbReference type="InterPro" id="IPR006311">
    <property type="entry name" value="TAT_signal"/>
</dbReference>
<dbReference type="EMBL" id="JAMQOT010000004">
    <property type="protein sequence ID" value="MDF9746668.1"/>
    <property type="molecule type" value="Genomic_DNA"/>
</dbReference>
<proteinExistence type="predicted"/>